<keyword evidence="14" id="KW-1185">Reference proteome</keyword>
<dbReference type="Gene3D" id="1.10.287.130">
    <property type="match status" value="1"/>
</dbReference>
<dbReference type="InterPro" id="IPR036890">
    <property type="entry name" value="HATPase_C_sf"/>
</dbReference>
<dbReference type="PRINTS" id="PR00344">
    <property type="entry name" value="BCTRLSENSOR"/>
</dbReference>
<name>A0ABV5WHR2_9BACI</name>
<comment type="catalytic activity">
    <reaction evidence="1">
        <text>ATP + protein L-histidine = ADP + protein N-phospho-L-histidine.</text>
        <dbReference type="EC" id="2.7.13.3"/>
    </reaction>
</comment>
<dbReference type="Proteomes" id="UP001589609">
    <property type="component" value="Unassembled WGS sequence"/>
</dbReference>
<evidence type="ECO:0000256" key="8">
    <source>
        <dbReference type="ARBA" id="ARBA00023012"/>
    </source>
</evidence>
<dbReference type="InterPro" id="IPR036097">
    <property type="entry name" value="HisK_dim/P_sf"/>
</dbReference>
<evidence type="ECO:0000256" key="5">
    <source>
        <dbReference type="ARBA" id="ARBA00022741"/>
    </source>
</evidence>
<dbReference type="InterPro" id="IPR000014">
    <property type="entry name" value="PAS"/>
</dbReference>
<evidence type="ECO:0000259" key="12">
    <source>
        <dbReference type="PROSITE" id="PS50112"/>
    </source>
</evidence>
<feature type="domain" description="PAS" evidence="12">
    <location>
        <begin position="182"/>
        <end position="234"/>
    </location>
</feature>
<evidence type="ECO:0000313" key="13">
    <source>
        <dbReference type="EMBL" id="MFB9759922.1"/>
    </source>
</evidence>
<dbReference type="PANTHER" id="PTHR43065">
    <property type="entry name" value="SENSOR HISTIDINE KINASE"/>
    <property type="match status" value="1"/>
</dbReference>
<dbReference type="NCBIfam" id="TIGR00229">
    <property type="entry name" value="sensory_box"/>
    <property type="match status" value="2"/>
</dbReference>
<dbReference type="InterPro" id="IPR005467">
    <property type="entry name" value="His_kinase_dom"/>
</dbReference>
<dbReference type="SMART" id="SM00091">
    <property type="entry name" value="PAS"/>
    <property type="match status" value="2"/>
</dbReference>
<sequence length="687" mass="77814">MQTTITNLTRKKDYIGKSNSVITSKKVNILMVDDRPENLLALEAVLTSPHYHLVSASSGEEALKCLLQKDFAVILLDVQMPGLNGFETAKLIKKREKSKNIPIIFITAISQDMEHVLQGYSVGAIDYIFKPFYPETLQRKIEQFVKIHENHEQIRMQSEAKRSVELEEVHNKLDITTLDLRKTEALSRVIGETLRDTIVTCDERGYILSVNPAVTEMFGYQTEELLGQSITNLLLSIKQDGGESTAFTTASFVKQVTKQVMECTALRKDGSHFFADIQIGEAIIEGDCIFVCSIHDITERKQMEEVRNQRFNQLEKLVEERTLDLLLANEKLQKEIEERKKIADDLYLSQDRFRKIFESSPCLIAIRSLQDGRYIDVNASWLHYTGYHYDEVKQQTSDLLNFVQSCDGDDNDFDTLAFSTPIRNMKISYQTKTGEVRRGLLSTEMIEIQDETCVLIVLIDITERDLLEKEVSRLDRLNLVGEMAAGIAHEIRNPMTTVRGFLQIGRIDSKQLSPEHIDLMLEELDRANGIIKEFLNLAKNKTNHKTKQSLNSIIEALFPLIHAEALLAGKRVLLDLEDCAELYLDEKEIRQLLLNLSLNGLEAMTSGGQLTIKTYSEGQEVVMEIQDQGTGITAELLDKIGTPFFTTKDNGTGLGLAVCYSIAERHHAVIKVQTNDQGTIFSIHFKA</sequence>
<dbReference type="PROSITE" id="PS50109">
    <property type="entry name" value="HIS_KIN"/>
    <property type="match status" value="1"/>
</dbReference>
<accession>A0ABV5WHR2</accession>
<dbReference type="SUPFAM" id="SSF47384">
    <property type="entry name" value="Homodimeric domain of signal transducing histidine kinase"/>
    <property type="match status" value="1"/>
</dbReference>
<evidence type="ECO:0000256" key="3">
    <source>
        <dbReference type="ARBA" id="ARBA00022553"/>
    </source>
</evidence>
<proteinExistence type="predicted"/>
<dbReference type="Pfam" id="PF13188">
    <property type="entry name" value="PAS_8"/>
    <property type="match status" value="1"/>
</dbReference>
<feature type="domain" description="Response regulatory" evidence="11">
    <location>
        <begin position="28"/>
        <end position="145"/>
    </location>
</feature>
<protein>
    <recommendedName>
        <fullName evidence="2">histidine kinase</fullName>
        <ecNumber evidence="2">2.7.13.3</ecNumber>
    </recommendedName>
</protein>
<dbReference type="InterPro" id="IPR001789">
    <property type="entry name" value="Sig_transdc_resp-reg_receiver"/>
</dbReference>
<dbReference type="Gene3D" id="3.40.50.2300">
    <property type="match status" value="1"/>
</dbReference>
<dbReference type="InterPro" id="IPR003594">
    <property type="entry name" value="HATPase_dom"/>
</dbReference>
<evidence type="ECO:0000256" key="2">
    <source>
        <dbReference type="ARBA" id="ARBA00012438"/>
    </source>
</evidence>
<dbReference type="Pfam" id="PF02518">
    <property type="entry name" value="HATPase_c"/>
    <property type="match status" value="1"/>
</dbReference>
<dbReference type="PROSITE" id="PS50110">
    <property type="entry name" value="RESPONSE_REGULATORY"/>
    <property type="match status" value="1"/>
</dbReference>
<keyword evidence="6" id="KW-0418">Kinase</keyword>
<dbReference type="EC" id="2.7.13.3" evidence="2"/>
<dbReference type="InterPro" id="IPR035965">
    <property type="entry name" value="PAS-like_dom_sf"/>
</dbReference>
<dbReference type="InterPro" id="IPR011006">
    <property type="entry name" value="CheY-like_superfamily"/>
</dbReference>
<comment type="caution">
    <text evidence="13">The sequence shown here is derived from an EMBL/GenBank/DDBJ whole genome shotgun (WGS) entry which is preliminary data.</text>
</comment>
<evidence type="ECO:0000256" key="9">
    <source>
        <dbReference type="PROSITE-ProRule" id="PRU00169"/>
    </source>
</evidence>
<feature type="modified residue" description="4-aspartylphosphate" evidence="9">
    <location>
        <position position="77"/>
    </location>
</feature>
<keyword evidence="3 9" id="KW-0597">Phosphoprotein</keyword>
<dbReference type="Pfam" id="PF00512">
    <property type="entry name" value="HisKA"/>
    <property type="match status" value="1"/>
</dbReference>
<dbReference type="SMART" id="SM00448">
    <property type="entry name" value="REC"/>
    <property type="match status" value="1"/>
</dbReference>
<dbReference type="SUPFAM" id="SSF52172">
    <property type="entry name" value="CheY-like"/>
    <property type="match status" value="1"/>
</dbReference>
<dbReference type="CDD" id="cd00130">
    <property type="entry name" value="PAS"/>
    <property type="match status" value="1"/>
</dbReference>
<feature type="domain" description="Histidine kinase" evidence="10">
    <location>
        <begin position="486"/>
        <end position="687"/>
    </location>
</feature>
<dbReference type="SMART" id="SM00387">
    <property type="entry name" value="HATPase_c"/>
    <property type="match status" value="1"/>
</dbReference>
<dbReference type="Pfam" id="PF00072">
    <property type="entry name" value="Response_reg"/>
    <property type="match status" value="1"/>
</dbReference>
<reference evidence="13 14" key="1">
    <citation type="submission" date="2024-09" db="EMBL/GenBank/DDBJ databases">
        <authorList>
            <person name="Sun Q."/>
            <person name="Mori K."/>
        </authorList>
    </citation>
    <scope>NUCLEOTIDE SEQUENCE [LARGE SCALE GENOMIC DNA]</scope>
    <source>
        <strain evidence="13 14">JCM 11201</strain>
    </source>
</reference>
<dbReference type="SMART" id="SM00388">
    <property type="entry name" value="HisKA"/>
    <property type="match status" value="1"/>
</dbReference>
<dbReference type="InterPro" id="IPR003661">
    <property type="entry name" value="HisK_dim/P_dom"/>
</dbReference>
<dbReference type="Gene3D" id="3.30.450.20">
    <property type="entry name" value="PAS domain"/>
    <property type="match status" value="2"/>
</dbReference>
<evidence type="ECO:0000259" key="11">
    <source>
        <dbReference type="PROSITE" id="PS50110"/>
    </source>
</evidence>
<evidence type="ECO:0000256" key="6">
    <source>
        <dbReference type="ARBA" id="ARBA00022777"/>
    </source>
</evidence>
<evidence type="ECO:0000256" key="7">
    <source>
        <dbReference type="ARBA" id="ARBA00022840"/>
    </source>
</evidence>
<evidence type="ECO:0000313" key="14">
    <source>
        <dbReference type="Proteomes" id="UP001589609"/>
    </source>
</evidence>
<dbReference type="InterPro" id="IPR004358">
    <property type="entry name" value="Sig_transdc_His_kin-like_C"/>
</dbReference>
<dbReference type="SUPFAM" id="SSF55785">
    <property type="entry name" value="PYP-like sensor domain (PAS domain)"/>
    <property type="match status" value="2"/>
</dbReference>
<dbReference type="PANTHER" id="PTHR43065:SF46">
    <property type="entry name" value="C4-DICARBOXYLATE TRANSPORT SENSOR PROTEIN DCTB"/>
    <property type="match status" value="1"/>
</dbReference>
<dbReference type="SUPFAM" id="SSF55874">
    <property type="entry name" value="ATPase domain of HSP90 chaperone/DNA topoisomerase II/histidine kinase"/>
    <property type="match status" value="1"/>
</dbReference>
<keyword evidence="5" id="KW-0547">Nucleotide-binding</keyword>
<dbReference type="EMBL" id="JBHMAF010000101">
    <property type="protein sequence ID" value="MFB9759922.1"/>
    <property type="molecule type" value="Genomic_DNA"/>
</dbReference>
<evidence type="ECO:0000256" key="1">
    <source>
        <dbReference type="ARBA" id="ARBA00000085"/>
    </source>
</evidence>
<keyword evidence="8" id="KW-0902">Two-component regulatory system</keyword>
<dbReference type="Pfam" id="PF13426">
    <property type="entry name" value="PAS_9"/>
    <property type="match status" value="1"/>
</dbReference>
<dbReference type="PROSITE" id="PS50112">
    <property type="entry name" value="PAS"/>
    <property type="match status" value="1"/>
</dbReference>
<keyword evidence="7" id="KW-0067">ATP-binding</keyword>
<dbReference type="CDD" id="cd00082">
    <property type="entry name" value="HisKA"/>
    <property type="match status" value="1"/>
</dbReference>
<dbReference type="Gene3D" id="3.30.565.10">
    <property type="entry name" value="Histidine kinase-like ATPase, C-terminal domain"/>
    <property type="match status" value="1"/>
</dbReference>
<gene>
    <name evidence="13" type="ORF">ACFFMS_16135</name>
</gene>
<evidence type="ECO:0000259" key="10">
    <source>
        <dbReference type="PROSITE" id="PS50109"/>
    </source>
</evidence>
<keyword evidence="4" id="KW-0808">Transferase</keyword>
<evidence type="ECO:0000256" key="4">
    <source>
        <dbReference type="ARBA" id="ARBA00022679"/>
    </source>
</evidence>
<organism evidence="13 14">
    <name type="scientific">Ectobacillus funiculus</name>
    <dbReference type="NCBI Taxonomy" id="137993"/>
    <lineage>
        <taxon>Bacteria</taxon>
        <taxon>Bacillati</taxon>
        <taxon>Bacillota</taxon>
        <taxon>Bacilli</taxon>
        <taxon>Bacillales</taxon>
        <taxon>Bacillaceae</taxon>
        <taxon>Ectobacillus</taxon>
    </lineage>
</organism>